<protein>
    <submittedName>
        <fullName evidence="2">DUF695 domain-containing protein</fullName>
    </submittedName>
</protein>
<dbReference type="EMBL" id="QDKG01000003">
    <property type="protein sequence ID" value="PVH25094.1"/>
    <property type="molecule type" value="Genomic_DNA"/>
</dbReference>
<sequence length="363" mass="42134">MKQDIRKDVVKDPEAISEFWGWFIEHEARFFEAVQTGNVEDGFFKLLAPRLAKLHPGIFFLTGLFGSKAELVLTPDGNIKNIVFAEEIVSMAPLLPNWVFTALKPPTSIENASIQVGHYVFTKDNLHFYANEHRIYPDEIDLSIVYDEYEESADEIITSGIYIFLDNYLGELQSITLIDSVTVIGRESANQELIPITSLQDFLTWRKTEFVEEYESNYAIDDNDSFSVYKGEIKGGFPLVAYMNTQLLEWENKPSRPYIIRISLEYQSTHTDGIPDEETMIALNNLEEALVDNLQDGSTYLYIGQQTGDGVREIYFVSKEFRICSKIIYEFLDERDGDMVLSYDIYKDKYWQTFERYRKHYNL</sequence>
<accession>A0A2T8HI34</accession>
<reference evidence="2 3" key="1">
    <citation type="submission" date="2018-04" db="EMBL/GenBank/DDBJ databases">
        <title>Sphingobacterium cortibacter sp. nov.</title>
        <authorList>
            <person name="Li Y."/>
        </authorList>
    </citation>
    <scope>NUCLEOTIDE SEQUENCE [LARGE SCALE GENOMIC DNA]</scope>
    <source>
        <strain evidence="2 3">2c-3</strain>
    </source>
</reference>
<evidence type="ECO:0000313" key="3">
    <source>
        <dbReference type="Proteomes" id="UP000245627"/>
    </source>
</evidence>
<dbReference type="Proteomes" id="UP000245627">
    <property type="component" value="Unassembled WGS sequence"/>
</dbReference>
<dbReference type="Pfam" id="PF05117">
    <property type="entry name" value="DUF695"/>
    <property type="match status" value="1"/>
</dbReference>
<comment type="caution">
    <text evidence="2">The sequence shown here is derived from an EMBL/GenBank/DDBJ whole genome shotgun (WGS) entry which is preliminary data.</text>
</comment>
<evidence type="ECO:0000313" key="2">
    <source>
        <dbReference type="EMBL" id="PVH25094.1"/>
    </source>
</evidence>
<evidence type="ECO:0000259" key="1">
    <source>
        <dbReference type="Pfam" id="PF05117"/>
    </source>
</evidence>
<dbReference type="AlphaFoldDB" id="A0A2T8HI34"/>
<feature type="domain" description="DUF695" evidence="1">
    <location>
        <begin position="236"/>
        <end position="355"/>
    </location>
</feature>
<dbReference type="InterPro" id="IPR016097">
    <property type="entry name" value="DUF695"/>
</dbReference>
<gene>
    <name evidence="2" type="ORF">DC487_09175</name>
</gene>
<dbReference type="OrthoDB" id="9151249at2"/>
<organism evidence="2 3">
    <name type="scientific">Sphingobacterium corticibacter</name>
    <dbReference type="NCBI Taxonomy" id="2171749"/>
    <lineage>
        <taxon>Bacteria</taxon>
        <taxon>Pseudomonadati</taxon>
        <taxon>Bacteroidota</taxon>
        <taxon>Sphingobacteriia</taxon>
        <taxon>Sphingobacteriales</taxon>
        <taxon>Sphingobacteriaceae</taxon>
        <taxon>Sphingobacterium</taxon>
    </lineage>
</organism>
<name>A0A2T8HI34_9SPHI</name>
<dbReference type="RefSeq" id="WP_116775683.1">
    <property type="nucleotide sequence ID" value="NZ_QDKG01000003.1"/>
</dbReference>
<proteinExistence type="predicted"/>
<keyword evidence="3" id="KW-1185">Reference proteome</keyword>